<dbReference type="NCBIfam" id="NF006089">
    <property type="entry name" value="PRK08241.1"/>
    <property type="match status" value="1"/>
</dbReference>
<dbReference type="SUPFAM" id="SSF54427">
    <property type="entry name" value="NTF2-like"/>
    <property type="match status" value="1"/>
</dbReference>
<dbReference type="NCBIfam" id="TIGR02960">
    <property type="entry name" value="SigX5"/>
    <property type="match status" value="1"/>
</dbReference>
<keyword evidence="3" id="KW-0805">Transcription regulation</keyword>
<dbReference type="InterPro" id="IPR036388">
    <property type="entry name" value="WH-like_DNA-bd_sf"/>
</dbReference>
<comment type="similarity">
    <text evidence="1">Belongs to the sigma-70 factor family. ECF subfamily.</text>
</comment>
<organism evidence="9 10">
    <name type="scientific">Pseudonocardia cypriaca</name>
    <dbReference type="NCBI Taxonomy" id="882449"/>
    <lineage>
        <taxon>Bacteria</taxon>
        <taxon>Bacillati</taxon>
        <taxon>Actinomycetota</taxon>
        <taxon>Actinomycetes</taxon>
        <taxon>Pseudonocardiales</taxon>
        <taxon>Pseudonocardiaceae</taxon>
        <taxon>Pseudonocardia</taxon>
    </lineage>
</organism>
<dbReference type="InterPro" id="IPR013324">
    <property type="entry name" value="RNA_pol_sigma_r3/r4-like"/>
</dbReference>
<dbReference type="PANTHER" id="PTHR43133">
    <property type="entry name" value="RNA POLYMERASE ECF-TYPE SIGMA FACTO"/>
    <property type="match status" value="1"/>
</dbReference>
<evidence type="ECO:0000256" key="3">
    <source>
        <dbReference type="ARBA" id="ARBA00023015"/>
    </source>
</evidence>
<accession>A0A543GFF0</accession>
<evidence type="ECO:0000313" key="9">
    <source>
        <dbReference type="EMBL" id="TQM44818.1"/>
    </source>
</evidence>
<dbReference type="GO" id="GO:0003677">
    <property type="term" value="F:DNA binding"/>
    <property type="evidence" value="ECO:0007669"/>
    <property type="project" value="InterPro"/>
</dbReference>
<keyword evidence="10" id="KW-1185">Reference proteome</keyword>
<dbReference type="RefSeq" id="WP_246121810.1">
    <property type="nucleotide sequence ID" value="NZ_VFPH01000001.1"/>
</dbReference>
<feature type="domain" description="RNA polymerase sigma factor 70 region 4 type 2" evidence="7">
    <location>
        <begin position="143"/>
        <end position="193"/>
    </location>
</feature>
<feature type="domain" description="RNA polymerase sigma-70 region 2" evidence="6">
    <location>
        <begin position="31"/>
        <end position="95"/>
    </location>
</feature>
<dbReference type="Gene3D" id="1.10.10.10">
    <property type="entry name" value="Winged helix-like DNA-binding domain superfamily/Winged helix DNA-binding domain"/>
    <property type="match status" value="1"/>
</dbReference>
<evidence type="ECO:0000256" key="5">
    <source>
        <dbReference type="ARBA" id="ARBA00023163"/>
    </source>
</evidence>
<evidence type="ECO:0000256" key="1">
    <source>
        <dbReference type="ARBA" id="ARBA00010641"/>
    </source>
</evidence>
<dbReference type="CDD" id="cd06171">
    <property type="entry name" value="Sigma70_r4"/>
    <property type="match status" value="1"/>
</dbReference>
<reference evidence="9 10" key="1">
    <citation type="submission" date="2019-06" db="EMBL/GenBank/DDBJ databases">
        <title>Sequencing the genomes of 1000 actinobacteria strains.</title>
        <authorList>
            <person name="Klenk H.-P."/>
        </authorList>
    </citation>
    <scope>NUCLEOTIDE SEQUENCE [LARGE SCALE GENOMIC DNA]</scope>
    <source>
        <strain evidence="9 10">DSM 45511</strain>
    </source>
</reference>
<sequence>MGPGTSGGMTGGADGVDAIRAGDEAAFGRAVGRHQRELQVHCYRMLGSFEEARDLTQETFLRAWTGRSTFRGDATLRAWLYRIATNACLDFLAKHPREPLGSDGPALRVPWLQPYPDDGTLDLVAAEPTPDSVAVANETVELAFLAALQHLSPKERAVLILRDVLGWSAPEAAEVLGASVGAVTSRLQRARVTMRVHLPERRADWSAATEPGAQLAVVRQLMSALERADDDAIAALLHEDVLVAHQGHAGGNSEAVPVWYSGRATVIEGWAPILHGPHAQDLRFVLTRANNAPAYGVYARGAGSDGPFEPFAFSVLRIEDGQIVELTTFGVEMVAAFGLPAAVAA</sequence>
<dbReference type="InterPro" id="IPR014284">
    <property type="entry name" value="RNA_pol_sigma-70_dom"/>
</dbReference>
<feature type="domain" description="SnoaL-like" evidence="8">
    <location>
        <begin position="218"/>
        <end position="325"/>
    </location>
</feature>
<keyword evidence="4" id="KW-0731">Sigma factor</keyword>
<evidence type="ECO:0000256" key="2">
    <source>
        <dbReference type="ARBA" id="ARBA00011344"/>
    </source>
</evidence>
<dbReference type="Pfam" id="PF04542">
    <property type="entry name" value="Sigma70_r2"/>
    <property type="match status" value="1"/>
</dbReference>
<evidence type="ECO:0000256" key="4">
    <source>
        <dbReference type="ARBA" id="ARBA00023082"/>
    </source>
</evidence>
<dbReference type="Gene3D" id="3.10.450.50">
    <property type="match status" value="1"/>
</dbReference>
<dbReference type="InterPro" id="IPR013249">
    <property type="entry name" value="RNA_pol_sigma70_r4_t2"/>
</dbReference>
<dbReference type="NCBIfam" id="TIGR02937">
    <property type="entry name" value="sigma70-ECF"/>
    <property type="match status" value="1"/>
</dbReference>
<dbReference type="InterPro" id="IPR007627">
    <property type="entry name" value="RNA_pol_sigma70_r2"/>
</dbReference>
<proteinExistence type="inferred from homology"/>
<dbReference type="GO" id="GO:0016987">
    <property type="term" value="F:sigma factor activity"/>
    <property type="evidence" value="ECO:0007669"/>
    <property type="project" value="UniProtKB-KW"/>
</dbReference>
<dbReference type="AlphaFoldDB" id="A0A543GFF0"/>
<dbReference type="InterPro" id="IPR037401">
    <property type="entry name" value="SnoaL-like"/>
</dbReference>
<dbReference type="Gene3D" id="1.10.1740.10">
    <property type="match status" value="1"/>
</dbReference>
<protein>
    <submittedName>
        <fullName evidence="9">RNA polymerase sigma-70 factor (ECF subfamily)</fullName>
    </submittedName>
</protein>
<dbReference type="InterPro" id="IPR013325">
    <property type="entry name" value="RNA_pol_sigma_r2"/>
</dbReference>
<dbReference type="EMBL" id="VFPH01000001">
    <property type="protein sequence ID" value="TQM44818.1"/>
    <property type="molecule type" value="Genomic_DNA"/>
</dbReference>
<evidence type="ECO:0000259" key="6">
    <source>
        <dbReference type="Pfam" id="PF04542"/>
    </source>
</evidence>
<comment type="caution">
    <text evidence="9">The sequence shown here is derived from an EMBL/GenBank/DDBJ whole genome shotgun (WGS) entry which is preliminary data.</text>
</comment>
<dbReference type="InterPro" id="IPR032710">
    <property type="entry name" value="NTF2-like_dom_sf"/>
</dbReference>
<dbReference type="PANTHER" id="PTHR43133:SF65">
    <property type="entry name" value="ECF RNA POLYMERASE SIGMA FACTOR SIGG"/>
    <property type="match status" value="1"/>
</dbReference>
<dbReference type="SUPFAM" id="SSF88946">
    <property type="entry name" value="Sigma2 domain of RNA polymerase sigma factors"/>
    <property type="match status" value="1"/>
</dbReference>
<dbReference type="GO" id="GO:0006352">
    <property type="term" value="P:DNA-templated transcription initiation"/>
    <property type="evidence" value="ECO:0007669"/>
    <property type="project" value="InterPro"/>
</dbReference>
<comment type="subunit">
    <text evidence="2">Interacts transiently with the RNA polymerase catalytic core formed by RpoA, RpoB, RpoC and RpoZ (2 alpha, 1 beta, 1 beta' and 1 omega subunit) to form the RNA polymerase holoenzyme that can initiate transcription.</text>
</comment>
<dbReference type="InterPro" id="IPR014305">
    <property type="entry name" value="RNA_pol_sigma-G_actinobac"/>
</dbReference>
<evidence type="ECO:0000313" key="10">
    <source>
        <dbReference type="Proteomes" id="UP000319818"/>
    </source>
</evidence>
<evidence type="ECO:0000259" key="7">
    <source>
        <dbReference type="Pfam" id="PF08281"/>
    </source>
</evidence>
<dbReference type="Pfam" id="PF08281">
    <property type="entry name" value="Sigma70_r4_2"/>
    <property type="match status" value="1"/>
</dbReference>
<dbReference type="Proteomes" id="UP000319818">
    <property type="component" value="Unassembled WGS sequence"/>
</dbReference>
<dbReference type="SUPFAM" id="SSF88659">
    <property type="entry name" value="Sigma3 and sigma4 domains of RNA polymerase sigma factors"/>
    <property type="match status" value="1"/>
</dbReference>
<dbReference type="Pfam" id="PF12680">
    <property type="entry name" value="SnoaL_2"/>
    <property type="match status" value="1"/>
</dbReference>
<gene>
    <name evidence="9" type="ORF">FB388_2192</name>
</gene>
<name>A0A543GFF0_9PSEU</name>
<keyword evidence="5" id="KW-0804">Transcription</keyword>
<dbReference type="InterPro" id="IPR039425">
    <property type="entry name" value="RNA_pol_sigma-70-like"/>
</dbReference>
<evidence type="ECO:0000259" key="8">
    <source>
        <dbReference type="Pfam" id="PF12680"/>
    </source>
</evidence>